<name>A0ABX2YAS0_9BACT</name>
<evidence type="ECO:0000313" key="2">
    <source>
        <dbReference type="Proteomes" id="UP000093159"/>
    </source>
</evidence>
<comment type="caution">
    <text evidence="1">The sequence shown here is derived from an EMBL/GenBank/DDBJ whole genome shotgun (WGS) entry which is preliminary data.</text>
</comment>
<keyword evidence="2" id="KW-1185">Reference proteome</keyword>
<protein>
    <submittedName>
        <fullName evidence="1">Uncharacterized protein</fullName>
    </submittedName>
</protein>
<accession>A0ABX2YAS0</accession>
<evidence type="ECO:0000313" key="1">
    <source>
        <dbReference type="EMBL" id="OCL90834.1"/>
    </source>
</evidence>
<organism evidence="1 2">
    <name type="scientific">Arcobacter porcinus</name>
    <dbReference type="NCBI Taxonomy" id="1935204"/>
    <lineage>
        <taxon>Bacteria</taxon>
        <taxon>Pseudomonadati</taxon>
        <taxon>Campylobacterota</taxon>
        <taxon>Epsilonproteobacteria</taxon>
        <taxon>Campylobacterales</taxon>
        <taxon>Arcobacteraceae</taxon>
        <taxon>Arcobacter</taxon>
    </lineage>
</organism>
<reference evidence="1 2" key="1">
    <citation type="submission" date="2015-05" db="EMBL/GenBank/DDBJ databases">
        <authorList>
            <person name="Rovetto F."/>
            <person name="Cocolin L."/>
            <person name="Illeghems K."/>
            <person name="Van Nieuwerburgh F."/>
            <person name="Houf K."/>
        </authorList>
    </citation>
    <scope>NUCLEOTIDE SEQUENCE [LARGE SCALE GENOMIC DNA]</scope>
    <source>
        <strain evidence="1 2">117434</strain>
    </source>
</reference>
<dbReference type="Proteomes" id="UP000093159">
    <property type="component" value="Unassembled WGS sequence"/>
</dbReference>
<sequence length="47" mass="5650">MNRSEPLPRTETLDYLECRTMPKDEDIKIVKNIYLKNLRDKCIILII</sequence>
<proteinExistence type="predicted"/>
<dbReference type="RefSeq" id="WP_165596125.1">
    <property type="nucleotide sequence ID" value="NZ_LDIR01000003.1"/>
</dbReference>
<gene>
    <name evidence="1" type="ORF">AAX28_01653</name>
</gene>
<dbReference type="EMBL" id="LDIR01000003">
    <property type="protein sequence ID" value="OCL90834.1"/>
    <property type="molecule type" value="Genomic_DNA"/>
</dbReference>